<organism evidence="1 2">
    <name type="scientific">Microbispora catharanthi</name>
    <dbReference type="NCBI Taxonomy" id="1712871"/>
    <lineage>
        <taxon>Bacteria</taxon>
        <taxon>Bacillati</taxon>
        <taxon>Actinomycetota</taxon>
        <taxon>Actinomycetes</taxon>
        <taxon>Streptosporangiales</taxon>
        <taxon>Streptosporangiaceae</taxon>
        <taxon>Microbispora</taxon>
    </lineage>
</organism>
<reference evidence="1 2" key="1">
    <citation type="submission" date="2019-10" db="EMBL/GenBank/DDBJ databases">
        <title>Nonomuraea sp. nov., isolated from Phyllanthus amarus.</title>
        <authorList>
            <person name="Klykleung N."/>
            <person name="Tanasupawat S."/>
        </authorList>
    </citation>
    <scope>NUCLEOTIDE SEQUENCE [LARGE SCALE GENOMIC DNA]</scope>
    <source>
        <strain evidence="1 2">CR1-09</strain>
    </source>
</reference>
<dbReference type="EMBL" id="VDMA02000001">
    <property type="protein sequence ID" value="KAB8187652.1"/>
    <property type="molecule type" value="Genomic_DNA"/>
</dbReference>
<keyword evidence="2" id="KW-1185">Reference proteome</keyword>
<dbReference type="Proteomes" id="UP000313066">
    <property type="component" value="Unassembled WGS sequence"/>
</dbReference>
<dbReference type="AlphaFoldDB" id="A0A5N6C4J9"/>
<proteinExistence type="predicted"/>
<protein>
    <submittedName>
        <fullName evidence="1">Uncharacterized protein</fullName>
    </submittedName>
</protein>
<comment type="caution">
    <text evidence="1">The sequence shown here is derived from an EMBL/GenBank/DDBJ whole genome shotgun (WGS) entry which is preliminary data.</text>
</comment>
<evidence type="ECO:0000313" key="2">
    <source>
        <dbReference type="Proteomes" id="UP000313066"/>
    </source>
</evidence>
<name>A0A5N6C4J9_9ACTN</name>
<gene>
    <name evidence="1" type="ORF">FH610_000270</name>
</gene>
<dbReference type="RefSeq" id="WP_139572099.1">
    <property type="nucleotide sequence ID" value="NZ_VDMA02000001.1"/>
</dbReference>
<accession>A0A5N6C4J9</accession>
<sequence>MNVQSNAVKSAGDKLASAIGSVAGAVADPKGGVKQLKSAVSSPKPLAVAAGLVAAYALGWRSGHRTAPAEGRRARGR</sequence>
<evidence type="ECO:0000313" key="1">
    <source>
        <dbReference type="EMBL" id="KAB8187652.1"/>
    </source>
</evidence>